<keyword evidence="1" id="KW-0175">Coiled coil</keyword>
<feature type="compositionally biased region" description="Gly residues" evidence="2">
    <location>
        <begin position="440"/>
        <end position="450"/>
    </location>
</feature>
<feature type="compositionally biased region" description="Low complexity" evidence="2">
    <location>
        <begin position="463"/>
        <end position="478"/>
    </location>
</feature>
<organism evidence="4 5">
    <name type="scientific">Cladophialophora carrionii</name>
    <dbReference type="NCBI Taxonomy" id="86049"/>
    <lineage>
        <taxon>Eukaryota</taxon>
        <taxon>Fungi</taxon>
        <taxon>Dikarya</taxon>
        <taxon>Ascomycota</taxon>
        <taxon>Pezizomycotina</taxon>
        <taxon>Eurotiomycetes</taxon>
        <taxon>Chaetothyriomycetidae</taxon>
        <taxon>Chaetothyriales</taxon>
        <taxon>Herpotrichiellaceae</taxon>
        <taxon>Cladophialophora</taxon>
    </lineage>
</organism>
<dbReference type="CDD" id="cd00882">
    <property type="entry name" value="Ras_like_GTPase"/>
    <property type="match status" value="1"/>
</dbReference>
<feature type="region of interest" description="Disordered" evidence="2">
    <location>
        <begin position="366"/>
        <end position="393"/>
    </location>
</feature>
<evidence type="ECO:0000256" key="2">
    <source>
        <dbReference type="SAM" id="MobiDB-lite"/>
    </source>
</evidence>
<dbReference type="SUPFAM" id="SSF52540">
    <property type="entry name" value="P-loop containing nucleoside triphosphate hydrolases"/>
    <property type="match status" value="1"/>
</dbReference>
<protein>
    <recommendedName>
        <fullName evidence="3">G domain-containing protein</fullName>
    </recommendedName>
</protein>
<dbReference type="EMBL" id="LGRB01000013">
    <property type="protein sequence ID" value="OCT47558.1"/>
    <property type="molecule type" value="Genomic_DNA"/>
</dbReference>
<feature type="region of interest" description="Disordered" evidence="2">
    <location>
        <begin position="438"/>
        <end position="490"/>
    </location>
</feature>
<name>A0A1C1CGD0_9EURO</name>
<dbReference type="GO" id="GO:0005525">
    <property type="term" value="F:GTP binding"/>
    <property type="evidence" value="ECO:0007669"/>
    <property type="project" value="InterPro"/>
</dbReference>
<comment type="caution">
    <text evidence="4">The sequence shown here is derived from an EMBL/GenBank/DDBJ whole genome shotgun (WGS) entry which is preliminary data.</text>
</comment>
<dbReference type="Pfam" id="PF01926">
    <property type="entry name" value="MMR_HSR1"/>
    <property type="match status" value="1"/>
</dbReference>
<dbReference type="InterPro" id="IPR027417">
    <property type="entry name" value="P-loop_NTPase"/>
</dbReference>
<feature type="coiled-coil region" evidence="1">
    <location>
        <begin position="227"/>
        <end position="323"/>
    </location>
</feature>
<evidence type="ECO:0000313" key="4">
    <source>
        <dbReference type="EMBL" id="OCT47558.1"/>
    </source>
</evidence>
<dbReference type="eggNOG" id="ENOG502S03K">
    <property type="taxonomic scope" value="Eukaryota"/>
</dbReference>
<evidence type="ECO:0000259" key="3">
    <source>
        <dbReference type="Pfam" id="PF01926"/>
    </source>
</evidence>
<evidence type="ECO:0000313" key="5">
    <source>
        <dbReference type="Proteomes" id="UP000094526"/>
    </source>
</evidence>
<feature type="compositionally biased region" description="Acidic residues" evidence="2">
    <location>
        <begin position="480"/>
        <end position="490"/>
    </location>
</feature>
<dbReference type="Gene3D" id="3.40.50.300">
    <property type="entry name" value="P-loop containing nucleotide triphosphate hydrolases"/>
    <property type="match status" value="1"/>
</dbReference>
<reference evidence="5" key="1">
    <citation type="submission" date="2015-07" db="EMBL/GenBank/DDBJ databases">
        <authorList>
            <person name="Teixeira M.M."/>
            <person name="Souza R.C."/>
            <person name="Almeida L.G."/>
            <person name="Vicente V.A."/>
            <person name="de Hoog S."/>
            <person name="Bocca A.L."/>
            <person name="de Almeida S.R."/>
            <person name="Vasconcelos A.T."/>
            <person name="Felipe M.S."/>
        </authorList>
    </citation>
    <scope>NUCLEOTIDE SEQUENCE [LARGE SCALE GENOMIC DNA]</scope>
    <source>
        <strain evidence="5">KSF</strain>
    </source>
</reference>
<feature type="compositionally biased region" description="Gly residues" evidence="2">
    <location>
        <begin position="378"/>
        <end position="388"/>
    </location>
</feature>
<dbReference type="Proteomes" id="UP000094526">
    <property type="component" value="Unassembled WGS sequence"/>
</dbReference>
<evidence type="ECO:0000256" key="1">
    <source>
        <dbReference type="SAM" id="Coils"/>
    </source>
</evidence>
<dbReference type="VEuPathDB" id="FungiDB:CLCR_03400"/>
<accession>A0A1C1CGD0</accession>
<feature type="domain" description="G" evidence="3">
    <location>
        <begin position="14"/>
        <end position="78"/>
    </location>
</feature>
<dbReference type="AlphaFoldDB" id="A0A1C1CGD0"/>
<keyword evidence="5" id="KW-1185">Reference proteome</keyword>
<gene>
    <name evidence="4" type="ORF">CLCR_03400</name>
</gene>
<dbReference type="OrthoDB" id="8954335at2759"/>
<proteinExistence type="predicted"/>
<dbReference type="InterPro" id="IPR006073">
    <property type="entry name" value="GTP-bd"/>
</dbReference>
<sequence>MAPEAVHGGEMVFIAVMGVTGAGKSTFIQTASGDSRVTVGHGNKSCTTDIVPWRFKHEGHDITLIDTPGFNDTTRGETEVLKEIAEWLALKYKNDNTRLSGIIYMHALDDRRMYGSTLRNLKMFRQLCGEEPMRNVIFTTTGWGTARKAEQLSKALEKESELCTDGLFWEPMLRRGAQTARFEDSRESALRIVDRLVPRPPVVLQIQHEMVDEQKNLIDTAAGATVNEEIKKLEARYKDEIAKVQQEMQAALVDKDNELHSALEETKNRLEHLREENQRAQELLQYERRNAERRHDNAMQDLRMALESQKLSAQQKEDQMRAEAAAQRYADRMRFDEVVATIRANVEKVRHEDRIAFEAAIARVEAETHHRPQKPQKPGGGGGGGGGGKSDRTKRLLLGLLPTVGSVALAAVGLPLGLNPFSEFIKVIREEFDSDANGDDGAGAGAGAGAAWGDQGQNMAYPDTSANTSANTNTNTDTCTEYEVEEYDGP</sequence>
<dbReference type="VEuPathDB" id="FungiDB:G647_01827"/>